<feature type="non-terminal residue" evidence="1">
    <location>
        <position position="1"/>
    </location>
</feature>
<sequence>FEDLVDYVNNFTIDDENATAVTRKLKQIIKYDEDREISPYLDVYKTGNFIGTPTATFPRETDHNLVIAMSLDPFDSYPFGWAICLYTSDGKTIQRFQKAESIPKFRDKPLSAFIWLMKKFVKFLKETFQYLSDEESRA</sequence>
<proteinExistence type="predicted"/>
<name>A0ACA9QYY9_9GLOM</name>
<keyword evidence="2" id="KW-1185">Reference proteome</keyword>
<organism evidence="1 2">
    <name type="scientific">Dentiscutata heterogama</name>
    <dbReference type="NCBI Taxonomy" id="1316150"/>
    <lineage>
        <taxon>Eukaryota</taxon>
        <taxon>Fungi</taxon>
        <taxon>Fungi incertae sedis</taxon>
        <taxon>Mucoromycota</taxon>
        <taxon>Glomeromycotina</taxon>
        <taxon>Glomeromycetes</taxon>
        <taxon>Diversisporales</taxon>
        <taxon>Gigasporaceae</taxon>
        <taxon>Dentiscutata</taxon>
    </lineage>
</organism>
<reference evidence="1" key="1">
    <citation type="submission" date="2021-06" db="EMBL/GenBank/DDBJ databases">
        <authorList>
            <person name="Kallberg Y."/>
            <person name="Tangrot J."/>
            <person name="Rosling A."/>
        </authorList>
    </citation>
    <scope>NUCLEOTIDE SEQUENCE</scope>
    <source>
        <strain evidence="1">IL203A</strain>
    </source>
</reference>
<comment type="caution">
    <text evidence="1">The sequence shown here is derived from an EMBL/GenBank/DDBJ whole genome shotgun (WGS) entry which is preliminary data.</text>
</comment>
<accession>A0ACA9QYY9</accession>
<dbReference type="EMBL" id="CAJVPU010056026">
    <property type="protein sequence ID" value="CAG8769638.1"/>
    <property type="molecule type" value="Genomic_DNA"/>
</dbReference>
<gene>
    <name evidence="1" type="ORF">DHETER_LOCUS15753</name>
</gene>
<evidence type="ECO:0000313" key="1">
    <source>
        <dbReference type="EMBL" id="CAG8769638.1"/>
    </source>
</evidence>
<protein>
    <submittedName>
        <fullName evidence="1">14837_t:CDS:1</fullName>
    </submittedName>
</protein>
<feature type="non-terminal residue" evidence="1">
    <location>
        <position position="138"/>
    </location>
</feature>
<evidence type="ECO:0000313" key="2">
    <source>
        <dbReference type="Proteomes" id="UP000789702"/>
    </source>
</evidence>
<dbReference type="Proteomes" id="UP000789702">
    <property type="component" value="Unassembled WGS sequence"/>
</dbReference>